<feature type="transmembrane region" description="Helical" evidence="4">
    <location>
        <begin position="41"/>
        <end position="59"/>
    </location>
</feature>
<dbReference type="PANTHER" id="PTHR11361">
    <property type="entry name" value="DNA MISMATCH REPAIR PROTEIN MUTS FAMILY MEMBER"/>
    <property type="match status" value="1"/>
</dbReference>
<dbReference type="GO" id="GO:0006298">
    <property type="term" value="P:mismatch repair"/>
    <property type="evidence" value="ECO:0007669"/>
    <property type="project" value="InterPro"/>
</dbReference>
<keyword evidence="4" id="KW-0812">Transmembrane</keyword>
<dbReference type="AlphaFoldDB" id="E0NTN4"/>
<gene>
    <name evidence="6" type="ORF">HMPREF0658_1537</name>
</gene>
<proteinExistence type="predicted"/>
<dbReference type="SMART" id="SM00534">
    <property type="entry name" value="MUTSac"/>
    <property type="match status" value="1"/>
</dbReference>
<keyword evidence="4" id="KW-1133">Transmembrane helix</keyword>
<dbReference type="PANTHER" id="PTHR11361:SF99">
    <property type="entry name" value="DNA MISMATCH REPAIR PROTEIN"/>
    <property type="match status" value="1"/>
</dbReference>
<keyword evidence="2" id="KW-0067">ATP-binding</keyword>
<evidence type="ECO:0000256" key="4">
    <source>
        <dbReference type="SAM" id="Phobius"/>
    </source>
</evidence>
<comment type="caution">
    <text evidence="6">The sequence shown here is derived from an EMBL/GenBank/DDBJ whole genome shotgun (WGS) entry which is preliminary data.</text>
</comment>
<accession>E0NTN4</accession>
<dbReference type="GO" id="GO:0140664">
    <property type="term" value="F:ATP-dependent DNA damage sensor activity"/>
    <property type="evidence" value="ECO:0007669"/>
    <property type="project" value="InterPro"/>
</dbReference>
<sequence length="617" mass="69124">MEERVIDFFNNVFLMDIKQYYDNKLAHIGVQTARLKHRNRWFLTGEIGFFAVLIGFLILYTLVPGGAWCLVCAAACFAIYGCIRLFDAKNSRRIEALGKLETVCRAERLAQDGDFSAFGDGAHYLHPQHSFALDLDLFGSQSLFQRLNRTVTTAGSNRLAYYLTTLPAQDARDDAWIEKQREAIDELSAKETWRSAFCALGNGSASSISSQQVSEALSAMEQISFPVIIRHRLLPIIAYASIGVFFILAACCLFTPLTATFPITWALLQFGFSFFLAVKTLRTTGQTIGHVLRETTVYVQLIRHITAATFVSPRTQQIQALLHDAPIAFKELESMLNAIDRRGNVLGMFFSNALFMSDLFLVCRVRSWLQRHQGRAIAWIEAVAEIEALVSMGAFRYQHPEARAAVVTSADSVCYQARGLYHPFLSPLKAVKNDFTIADGHFYVITGANMAGKSTFLRALGINYILAMNGLCVFADQLSVSVFSLFSSMRTGDDLTKGISYFNAELLRLQQLLSEAAKNRHTLIILDEILRGTNSLDKLNGSLLFLEEVARMPITGVIATHDIELSKLETTRPDRFHNYCFEIELGASDVYPYKITRGVAHNQNATFLLRKMLKESH</sequence>
<dbReference type="GO" id="GO:0005524">
    <property type="term" value="F:ATP binding"/>
    <property type="evidence" value="ECO:0007669"/>
    <property type="project" value="UniProtKB-KW"/>
</dbReference>
<reference evidence="6" key="1">
    <citation type="submission" date="2010-07" db="EMBL/GenBank/DDBJ databases">
        <authorList>
            <person name="Muzny D."/>
            <person name="Qin X."/>
            <person name="Deng J."/>
            <person name="Jiang H."/>
            <person name="Liu Y."/>
            <person name="Qu J."/>
            <person name="Song X.-Z."/>
            <person name="Zhang L."/>
            <person name="Thornton R."/>
            <person name="Coyle M."/>
            <person name="Francisco L."/>
            <person name="Jackson L."/>
            <person name="Javaid M."/>
            <person name="Korchina V."/>
            <person name="Kovar C."/>
            <person name="Mata R."/>
            <person name="Mathew T."/>
            <person name="Ngo R."/>
            <person name="Nguyen L."/>
            <person name="Nguyen N."/>
            <person name="Okwuonu G."/>
            <person name="Ongeri F."/>
            <person name="Pham C."/>
            <person name="Simmons D."/>
            <person name="Wilczek-Boney K."/>
            <person name="Hale W."/>
            <person name="Jakkamsetti A."/>
            <person name="Pham P."/>
            <person name="Ruth R."/>
            <person name="San Lucas F."/>
            <person name="Warren J."/>
            <person name="Zhang J."/>
            <person name="Zhao Z."/>
            <person name="Zhou C."/>
            <person name="Zhu D."/>
            <person name="Lee S."/>
            <person name="Bess C."/>
            <person name="Blankenburg K."/>
            <person name="Forbes L."/>
            <person name="Fu Q."/>
            <person name="Gubbala S."/>
            <person name="Hirani K."/>
            <person name="Jayaseelan J.C."/>
            <person name="Lara F."/>
            <person name="Munidasa M."/>
            <person name="Palculict T."/>
            <person name="Patil S."/>
            <person name="Pu L.-L."/>
            <person name="Saada N."/>
            <person name="Tang L."/>
            <person name="Weissenberger G."/>
            <person name="Zhu Y."/>
            <person name="Hemphill L."/>
            <person name="Shang Y."/>
            <person name="Youmans B."/>
            <person name="Ayvaz T."/>
            <person name="Ross M."/>
            <person name="Santibanez J."/>
            <person name="Aqrawi P."/>
            <person name="Gross S."/>
            <person name="Joshi V."/>
            <person name="Fowler G."/>
            <person name="Nazareth L."/>
            <person name="Reid J."/>
            <person name="Worley K."/>
            <person name="Petrosino J."/>
            <person name="Highlander S."/>
            <person name="Gibbs R."/>
        </authorList>
    </citation>
    <scope>NUCLEOTIDE SEQUENCE [LARGE SCALE GENOMIC DNA]</scope>
    <source>
        <strain evidence="6">DSM 16973</strain>
    </source>
</reference>
<protein>
    <submittedName>
        <fullName evidence="6">MutS domain V protein</fullName>
    </submittedName>
</protein>
<keyword evidence="7" id="KW-1185">Reference proteome</keyword>
<dbReference type="Proteomes" id="UP000004394">
    <property type="component" value="Unassembled WGS sequence"/>
</dbReference>
<dbReference type="Gene3D" id="3.40.50.300">
    <property type="entry name" value="P-loop containing nucleotide triphosphate hydrolases"/>
    <property type="match status" value="1"/>
</dbReference>
<evidence type="ECO:0000256" key="2">
    <source>
        <dbReference type="ARBA" id="ARBA00022840"/>
    </source>
</evidence>
<evidence type="ECO:0000259" key="5">
    <source>
        <dbReference type="SMART" id="SM00534"/>
    </source>
</evidence>
<dbReference type="Pfam" id="PF00488">
    <property type="entry name" value="MutS_V"/>
    <property type="match status" value="1"/>
</dbReference>
<feature type="transmembrane region" description="Helical" evidence="4">
    <location>
        <begin position="65"/>
        <end position="83"/>
    </location>
</feature>
<dbReference type="BioCyc" id="PMAR862515-HMP:GMOO-1561-MONOMER"/>
<feature type="transmembrane region" description="Helical" evidence="4">
    <location>
        <begin position="236"/>
        <end position="257"/>
    </location>
</feature>
<dbReference type="InterPro" id="IPR045076">
    <property type="entry name" value="MutS"/>
</dbReference>
<evidence type="ECO:0000313" key="6">
    <source>
        <dbReference type="EMBL" id="EFM01417.1"/>
    </source>
</evidence>
<organism evidence="6 7">
    <name type="scientific">Hoylesella marshii DSM 16973 = JCM 13450</name>
    <dbReference type="NCBI Taxonomy" id="862515"/>
    <lineage>
        <taxon>Bacteria</taxon>
        <taxon>Pseudomonadati</taxon>
        <taxon>Bacteroidota</taxon>
        <taxon>Bacteroidia</taxon>
        <taxon>Bacteroidales</taxon>
        <taxon>Prevotellaceae</taxon>
        <taxon>Hoylesella</taxon>
    </lineage>
</organism>
<dbReference type="GO" id="GO:0005829">
    <property type="term" value="C:cytosol"/>
    <property type="evidence" value="ECO:0007669"/>
    <property type="project" value="TreeGrafter"/>
</dbReference>
<keyword evidence="4" id="KW-0472">Membrane</keyword>
<feature type="domain" description="DNA mismatch repair proteins mutS family" evidence="5">
    <location>
        <begin position="440"/>
        <end position="617"/>
    </location>
</feature>
<dbReference type="InterPro" id="IPR000432">
    <property type="entry name" value="DNA_mismatch_repair_MutS_C"/>
</dbReference>
<dbReference type="InterPro" id="IPR027417">
    <property type="entry name" value="P-loop_NTPase"/>
</dbReference>
<evidence type="ECO:0000256" key="1">
    <source>
        <dbReference type="ARBA" id="ARBA00022741"/>
    </source>
</evidence>
<dbReference type="SUPFAM" id="SSF52540">
    <property type="entry name" value="P-loop containing nucleoside triphosphate hydrolases"/>
    <property type="match status" value="1"/>
</dbReference>
<keyword evidence="1" id="KW-0547">Nucleotide-binding</keyword>
<evidence type="ECO:0000313" key="7">
    <source>
        <dbReference type="Proteomes" id="UP000004394"/>
    </source>
</evidence>
<keyword evidence="3" id="KW-0238">DNA-binding</keyword>
<feature type="transmembrane region" description="Helical" evidence="4">
    <location>
        <begin position="263"/>
        <end position="281"/>
    </location>
</feature>
<dbReference type="STRING" id="862515.HMPREF0658_1537"/>
<dbReference type="GO" id="GO:0030983">
    <property type="term" value="F:mismatched DNA binding"/>
    <property type="evidence" value="ECO:0007669"/>
    <property type="project" value="InterPro"/>
</dbReference>
<evidence type="ECO:0000256" key="3">
    <source>
        <dbReference type="ARBA" id="ARBA00023125"/>
    </source>
</evidence>
<feature type="transmembrane region" description="Helical" evidence="4">
    <location>
        <begin position="345"/>
        <end position="362"/>
    </location>
</feature>
<name>E0NTN4_9BACT</name>
<dbReference type="EMBL" id="AEEI01000050">
    <property type="protein sequence ID" value="EFM01417.1"/>
    <property type="molecule type" value="Genomic_DNA"/>
</dbReference>
<dbReference type="HOGENOM" id="CLU_030717_0_0_10"/>
<dbReference type="eggNOG" id="COG0249">
    <property type="taxonomic scope" value="Bacteria"/>
</dbReference>